<feature type="region of interest" description="Disordered" evidence="1">
    <location>
        <begin position="1"/>
        <end position="34"/>
    </location>
</feature>
<reference evidence="2" key="1">
    <citation type="submission" date="2023-07" db="EMBL/GenBank/DDBJ databases">
        <title>draft genome sequence of fig (Ficus carica).</title>
        <authorList>
            <person name="Takahashi T."/>
            <person name="Nishimura K."/>
        </authorList>
    </citation>
    <scope>NUCLEOTIDE SEQUENCE</scope>
</reference>
<organism evidence="2 3">
    <name type="scientific">Ficus carica</name>
    <name type="common">Common fig</name>
    <dbReference type="NCBI Taxonomy" id="3494"/>
    <lineage>
        <taxon>Eukaryota</taxon>
        <taxon>Viridiplantae</taxon>
        <taxon>Streptophyta</taxon>
        <taxon>Embryophyta</taxon>
        <taxon>Tracheophyta</taxon>
        <taxon>Spermatophyta</taxon>
        <taxon>Magnoliopsida</taxon>
        <taxon>eudicotyledons</taxon>
        <taxon>Gunneridae</taxon>
        <taxon>Pentapetalae</taxon>
        <taxon>rosids</taxon>
        <taxon>fabids</taxon>
        <taxon>Rosales</taxon>
        <taxon>Moraceae</taxon>
        <taxon>Ficeae</taxon>
        <taxon>Ficus</taxon>
    </lineage>
</organism>
<accession>A0AA87ZSQ3</accession>
<name>A0AA87ZSQ3_FICCA</name>
<gene>
    <name evidence="2" type="ORF">TIFTF001_007110</name>
</gene>
<dbReference type="AlphaFoldDB" id="A0AA87ZSQ3"/>
<evidence type="ECO:0000313" key="3">
    <source>
        <dbReference type="Proteomes" id="UP001187192"/>
    </source>
</evidence>
<keyword evidence="3" id="KW-1185">Reference proteome</keyword>
<dbReference type="Proteomes" id="UP001187192">
    <property type="component" value="Unassembled WGS sequence"/>
</dbReference>
<comment type="caution">
    <text evidence="2">The sequence shown here is derived from an EMBL/GenBank/DDBJ whole genome shotgun (WGS) entry which is preliminary data.</text>
</comment>
<sequence>MCATLGTVAGDPSSLVSSPRPTDPENQRKIAISPENLTLPDSYLTLPATANHYATSPATTHQRNPQFPPGIQIHRPNPTDRLAASPMPDLLAVEPTVTIV</sequence>
<proteinExistence type="predicted"/>
<protein>
    <submittedName>
        <fullName evidence="2">Uncharacterized protein</fullName>
    </submittedName>
</protein>
<dbReference type="EMBL" id="BTGU01000007">
    <property type="protein sequence ID" value="GMN37800.1"/>
    <property type="molecule type" value="Genomic_DNA"/>
</dbReference>
<evidence type="ECO:0000313" key="2">
    <source>
        <dbReference type="EMBL" id="GMN37800.1"/>
    </source>
</evidence>
<evidence type="ECO:0000256" key="1">
    <source>
        <dbReference type="SAM" id="MobiDB-lite"/>
    </source>
</evidence>